<gene>
    <name evidence="21" type="ORF">BN1079_02500</name>
</gene>
<dbReference type="EC" id="3.2.2.10" evidence="12"/>
<dbReference type="GO" id="GO:0005829">
    <property type="term" value="C:cytosol"/>
    <property type="evidence" value="ECO:0007669"/>
    <property type="project" value="TreeGrafter"/>
</dbReference>
<dbReference type="EC" id="3.2.2.4" evidence="3"/>
<evidence type="ECO:0000256" key="6">
    <source>
        <dbReference type="ARBA" id="ARBA00050093"/>
    </source>
</evidence>
<evidence type="ECO:0000256" key="11">
    <source>
        <dbReference type="ARBA" id="ARBA00052586"/>
    </source>
</evidence>
<evidence type="ECO:0000313" key="22">
    <source>
        <dbReference type="Proteomes" id="UP000053902"/>
    </source>
</evidence>
<accession>A0A078LRQ5</accession>
<evidence type="ECO:0000256" key="15">
    <source>
        <dbReference type="ARBA" id="ARBA00082430"/>
    </source>
</evidence>
<evidence type="ECO:0000256" key="12">
    <source>
        <dbReference type="ARBA" id="ARBA00066754"/>
    </source>
</evidence>
<comment type="catalytic activity">
    <reaction evidence="11">
        <text>a pyrimidine ribonucleoside 5'-phosphate + H2O = a pyrimidine nucleobase + D-ribose 5-phosphate</text>
        <dbReference type="Rhea" id="RHEA:13425"/>
        <dbReference type="ChEBI" id="CHEBI:15377"/>
        <dbReference type="ChEBI" id="CHEBI:26432"/>
        <dbReference type="ChEBI" id="CHEBI:78346"/>
        <dbReference type="ChEBI" id="CHEBI:138238"/>
        <dbReference type="EC" id="3.2.2.10"/>
    </reaction>
</comment>
<evidence type="ECO:0000256" key="5">
    <source>
        <dbReference type="ARBA" id="ARBA00031983"/>
    </source>
</evidence>
<dbReference type="PANTHER" id="PTHR43393">
    <property type="entry name" value="CYTOKININ RIBOSIDE 5'-MONOPHOSPHATE PHOSPHORIBOHYDROLASE"/>
    <property type="match status" value="1"/>
</dbReference>
<dbReference type="GO" id="GO:0008714">
    <property type="term" value="F:AMP nucleosidase activity"/>
    <property type="evidence" value="ECO:0007669"/>
    <property type="project" value="UniProtKB-EC"/>
</dbReference>
<dbReference type="InterPro" id="IPR037153">
    <property type="entry name" value="PpnN-like_sf"/>
</dbReference>
<dbReference type="FunFam" id="3.40.50.450:FF:000007">
    <property type="entry name" value="LOG family protein ygdH"/>
    <property type="match status" value="1"/>
</dbReference>
<comment type="catalytic activity">
    <reaction evidence="1">
        <text>AMP + H2O = D-ribose 5-phosphate + adenine</text>
        <dbReference type="Rhea" id="RHEA:20129"/>
        <dbReference type="ChEBI" id="CHEBI:15377"/>
        <dbReference type="ChEBI" id="CHEBI:16708"/>
        <dbReference type="ChEBI" id="CHEBI:78346"/>
        <dbReference type="ChEBI" id="CHEBI:456215"/>
        <dbReference type="EC" id="3.2.2.4"/>
    </reaction>
</comment>
<dbReference type="EMBL" id="CCSF01000001">
    <property type="protein sequence ID" value="CDZ95168.1"/>
    <property type="molecule type" value="Genomic_DNA"/>
</dbReference>
<dbReference type="Pfam" id="PF03641">
    <property type="entry name" value="Lysine_decarbox"/>
    <property type="match status" value="1"/>
</dbReference>
<dbReference type="GO" id="GO:0047405">
    <property type="term" value="F:pyrimidine-5'-nucleotide nucleosidase activity"/>
    <property type="evidence" value="ECO:0007669"/>
    <property type="project" value="UniProtKB-EC"/>
</dbReference>
<proteinExistence type="inferred from homology"/>
<evidence type="ECO:0000259" key="20">
    <source>
        <dbReference type="Pfam" id="PF14793"/>
    </source>
</evidence>
<evidence type="ECO:0000256" key="13">
    <source>
        <dbReference type="ARBA" id="ARBA00073719"/>
    </source>
</evidence>
<dbReference type="InterPro" id="IPR049788">
    <property type="entry name" value="PpnN"/>
</dbReference>
<evidence type="ECO:0000256" key="4">
    <source>
        <dbReference type="ARBA" id="ARBA00022801"/>
    </source>
</evidence>
<name>A0A078LRQ5_9PSED</name>
<comment type="catalytic activity">
    <reaction evidence="10">
        <text>CMP + H2O = cytosine + D-ribose 5-phosphate</text>
        <dbReference type="Rhea" id="RHEA:30075"/>
        <dbReference type="ChEBI" id="CHEBI:15377"/>
        <dbReference type="ChEBI" id="CHEBI:16040"/>
        <dbReference type="ChEBI" id="CHEBI:60377"/>
        <dbReference type="ChEBI" id="CHEBI:78346"/>
        <dbReference type="EC" id="3.2.2.10"/>
    </reaction>
</comment>
<evidence type="ECO:0000256" key="7">
    <source>
        <dbReference type="ARBA" id="ARBA00050647"/>
    </source>
</evidence>
<keyword evidence="4" id="KW-0378">Hydrolase</keyword>
<evidence type="ECO:0000256" key="17">
    <source>
        <dbReference type="ARBA" id="ARBA00083539"/>
    </source>
</evidence>
<evidence type="ECO:0000256" key="8">
    <source>
        <dbReference type="ARBA" id="ARBA00051083"/>
    </source>
</evidence>
<dbReference type="FunFam" id="3.30.1850.10:FF:000001">
    <property type="entry name" value="LOG family protein YgdH"/>
    <property type="match status" value="1"/>
</dbReference>
<dbReference type="Pfam" id="PF11892">
    <property type="entry name" value="PpnN_C"/>
    <property type="match status" value="1"/>
</dbReference>
<comment type="catalytic activity">
    <reaction evidence="6">
        <text>dTMP + H2O = 2-deoxy-D-ribose 5-phosphate + thymine</text>
        <dbReference type="Rhea" id="RHEA:52712"/>
        <dbReference type="ChEBI" id="CHEBI:15377"/>
        <dbReference type="ChEBI" id="CHEBI:17821"/>
        <dbReference type="ChEBI" id="CHEBI:62877"/>
        <dbReference type="ChEBI" id="CHEBI:63528"/>
    </reaction>
</comment>
<dbReference type="Pfam" id="PF14793">
    <property type="entry name" value="DUF4478"/>
    <property type="match status" value="1"/>
</dbReference>
<dbReference type="eggNOG" id="COG1611">
    <property type="taxonomic scope" value="Bacteria"/>
</dbReference>
<dbReference type="RefSeq" id="WP_037024708.1">
    <property type="nucleotide sequence ID" value="NZ_CCSF01000001.1"/>
</dbReference>
<feature type="domain" description="Pyrimidine/purine nucleotide 5'-monophosphate nucleosidase C-terminal" evidence="19">
    <location>
        <begin position="336"/>
        <end position="456"/>
    </location>
</feature>
<evidence type="ECO:0000256" key="9">
    <source>
        <dbReference type="ARBA" id="ARBA00052113"/>
    </source>
</evidence>
<dbReference type="Proteomes" id="UP000053902">
    <property type="component" value="Unassembled WGS sequence"/>
</dbReference>
<evidence type="ECO:0000256" key="10">
    <source>
        <dbReference type="ARBA" id="ARBA00052189"/>
    </source>
</evidence>
<dbReference type="HOGENOM" id="CLU_047550_0_0_6"/>
<dbReference type="PANTHER" id="PTHR43393:SF1">
    <property type="entry name" value="PYRIMIDINE_PURINE NUCLEOTIDE 5'-MONOPHOSPHATE NUCLEOSIDASE"/>
    <property type="match status" value="1"/>
</dbReference>
<evidence type="ECO:0000256" key="1">
    <source>
        <dbReference type="ARBA" id="ARBA00000274"/>
    </source>
</evidence>
<dbReference type="Gene3D" id="3.30.1850.10">
    <property type="entry name" value="MoCo carrier protein-like"/>
    <property type="match status" value="1"/>
</dbReference>
<evidence type="ECO:0000259" key="19">
    <source>
        <dbReference type="Pfam" id="PF11892"/>
    </source>
</evidence>
<reference evidence="21 22" key="1">
    <citation type="submission" date="2014-07" db="EMBL/GenBank/DDBJ databases">
        <authorList>
            <person name="Urmite Genomes Urmite Genomes"/>
        </authorList>
    </citation>
    <scope>NUCLEOTIDE SEQUENCE [LARGE SCALE GENOMIC DNA]</scope>
    <source>
        <strain evidence="21 22">20_BN</strain>
    </source>
</reference>
<evidence type="ECO:0000256" key="2">
    <source>
        <dbReference type="ARBA" id="ARBA00006763"/>
    </source>
</evidence>
<evidence type="ECO:0000313" key="21">
    <source>
        <dbReference type="EMBL" id="CDZ95168.1"/>
    </source>
</evidence>
<dbReference type="AlphaFoldDB" id="A0A078LRQ5"/>
<evidence type="ECO:0000256" key="14">
    <source>
        <dbReference type="ARBA" id="ARBA00078101"/>
    </source>
</evidence>
<dbReference type="InterPro" id="IPR052341">
    <property type="entry name" value="LOG_family_nucleotidases"/>
</dbReference>
<dbReference type="STRING" id="1499686.BN1079_02500"/>
<dbReference type="InterPro" id="IPR027820">
    <property type="entry name" value="PpnN_N"/>
</dbReference>
<dbReference type="OrthoDB" id="9801098at2"/>
<evidence type="ECO:0000256" key="16">
    <source>
        <dbReference type="ARBA" id="ARBA00082596"/>
    </source>
</evidence>
<feature type="domain" description="Pyrimidine/purine nucleotide 5'-monophosphate nucleosidase N-terminal" evidence="20">
    <location>
        <begin position="10"/>
        <end position="116"/>
    </location>
</feature>
<dbReference type="InterPro" id="IPR031100">
    <property type="entry name" value="LOG_fam"/>
</dbReference>
<comment type="catalytic activity">
    <reaction evidence="9">
        <text>IMP + H2O = hypoxanthine + D-ribose 5-phosphate</text>
        <dbReference type="Rhea" id="RHEA:20469"/>
        <dbReference type="ChEBI" id="CHEBI:15377"/>
        <dbReference type="ChEBI" id="CHEBI:17368"/>
        <dbReference type="ChEBI" id="CHEBI:58053"/>
        <dbReference type="ChEBI" id="CHEBI:78346"/>
    </reaction>
</comment>
<dbReference type="SUPFAM" id="SSF102405">
    <property type="entry name" value="MCP/YpsA-like"/>
    <property type="match status" value="1"/>
</dbReference>
<organism evidence="21 22">
    <name type="scientific">Pseudomonas saudiphocaensis</name>
    <dbReference type="NCBI Taxonomy" id="1499686"/>
    <lineage>
        <taxon>Bacteria</taxon>
        <taxon>Pseudomonadati</taxon>
        <taxon>Pseudomonadota</taxon>
        <taxon>Gammaproteobacteria</taxon>
        <taxon>Pseudomonadales</taxon>
        <taxon>Pseudomonadaceae</taxon>
        <taxon>Pseudomonas</taxon>
    </lineage>
</organism>
<sequence>MTSRYVINASVHPKGSLETLSQREVQQLSEAGSGSTYALFRQCALAILNTGTQIDNAKTILEAYEDFEVRIHQQDRGVRLELINAPADAFVDGHMISSTREMLFSALRDIVYTENELSSTRIDLSSSEGITDYVFHLLRNARILHAGAEPNMVVCWGGHSINSEEYQYSKRVGHELGLRNLNICTGCGPGVMKGPMKGATIAHAKQRLVGGRYLGLTEPGIIAAEAPNPIVNELVILPDIEKRLEAFVRVGHGIIIFPGGVGTAEEFLYLLGILLHPDNADIPLPVILTGPSDSAPYLQQLHEFVGATLGETAQQRYRIIIDDPAAVAREMVKGLKEVKDFRCERNDAFHFNWLLKIEEGFQHPFDPTHENMASLQLTRDVPPHELAANLRRAFSGIVAGNVKDKGIRRIEQFGRYEIHGAPEIMKPLDALLQAFVAQHRMKLPGGRPYEPCYRVVS</sequence>
<dbReference type="NCBIfam" id="NF038390">
    <property type="entry name" value="Nsidase_PpnN"/>
    <property type="match status" value="1"/>
</dbReference>
<dbReference type="Gene3D" id="3.40.50.450">
    <property type="match status" value="1"/>
</dbReference>
<comment type="catalytic activity">
    <reaction evidence="7">
        <text>UMP + H2O = D-ribose 5-phosphate + uracil</text>
        <dbReference type="Rhea" id="RHEA:52704"/>
        <dbReference type="ChEBI" id="CHEBI:15377"/>
        <dbReference type="ChEBI" id="CHEBI:17568"/>
        <dbReference type="ChEBI" id="CHEBI:57865"/>
        <dbReference type="ChEBI" id="CHEBI:78346"/>
    </reaction>
</comment>
<evidence type="ECO:0000256" key="3">
    <source>
        <dbReference type="ARBA" id="ARBA00011985"/>
    </source>
</evidence>
<comment type="catalytic activity">
    <reaction evidence="8">
        <text>GMP + H2O = guanine + D-ribose 5-phosphate</text>
        <dbReference type="Rhea" id="RHEA:52708"/>
        <dbReference type="ChEBI" id="CHEBI:15377"/>
        <dbReference type="ChEBI" id="CHEBI:16235"/>
        <dbReference type="ChEBI" id="CHEBI:58115"/>
        <dbReference type="ChEBI" id="CHEBI:78346"/>
    </reaction>
</comment>
<keyword evidence="22" id="KW-1185">Reference proteome</keyword>
<protein>
    <recommendedName>
        <fullName evidence="13">Pyrimidine/purine nucleotide 5'-monophosphate nucleosidase</fullName>
        <ecNumber evidence="12">3.2.2.10</ecNumber>
        <ecNumber evidence="3">3.2.2.4</ecNumber>
    </recommendedName>
    <alternativeName>
        <fullName evidence="5">AMP nucleosidase</fullName>
    </alternativeName>
    <alternativeName>
        <fullName evidence="16">CMP nucleosidase</fullName>
    </alternativeName>
    <alternativeName>
        <fullName evidence="15">GMP nucleosidase</fullName>
    </alternativeName>
    <alternativeName>
        <fullName evidence="17">IMP nucleosidase</fullName>
    </alternativeName>
    <alternativeName>
        <fullName evidence="18">UMP nucleosidase</fullName>
    </alternativeName>
    <alternativeName>
        <fullName evidence="14">dTMP nucleosidase</fullName>
    </alternativeName>
</protein>
<dbReference type="InterPro" id="IPR021826">
    <property type="entry name" value="PpnN_C"/>
</dbReference>
<evidence type="ECO:0000256" key="18">
    <source>
        <dbReference type="ARBA" id="ARBA00083890"/>
    </source>
</evidence>
<comment type="similarity">
    <text evidence="2">Belongs to the LOG family.</text>
</comment>